<keyword evidence="12" id="KW-1185">Reference proteome</keyword>
<proteinExistence type="predicted"/>
<comment type="caution">
    <text evidence="11">The sequence shown here is derived from an EMBL/GenBank/DDBJ whole genome shotgun (WGS) entry which is preliminary data.</text>
</comment>
<dbReference type="GO" id="GO:0005524">
    <property type="term" value="F:ATP binding"/>
    <property type="evidence" value="ECO:0007669"/>
    <property type="project" value="UniProtKB-KW"/>
</dbReference>
<dbReference type="PROSITE" id="PS00211">
    <property type="entry name" value="ABC_TRANSPORTER_1"/>
    <property type="match status" value="2"/>
</dbReference>
<organism evidence="11 12">
    <name type="scientific">Cladorrhinum samala</name>
    <dbReference type="NCBI Taxonomy" id="585594"/>
    <lineage>
        <taxon>Eukaryota</taxon>
        <taxon>Fungi</taxon>
        <taxon>Dikarya</taxon>
        <taxon>Ascomycota</taxon>
        <taxon>Pezizomycotina</taxon>
        <taxon>Sordariomycetes</taxon>
        <taxon>Sordariomycetidae</taxon>
        <taxon>Sordariales</taxon>
        <taxon>Podosporaceae</taxon>
        <taxon>Cladorrhinum</taxon>
    </lineage>
</organism>
<evidence type="ECO:0000313" key="11">
    <source>
        <dbReference type="EMBL" id="KAK4465857.1"/>
    </source>
</evidence>
<feature type="transmembrane region" description="Helical" evidence="8">
    <location>
        <begin position="983"/>
        <end position="1005"/>
    </location>
</feature>
<reference evidence="11" key="2">
    <citation type="submission" date="2023-06" db="EMBL/GenBank/DDBJ databases">
        <authorList>
            <consortium name="Lawrence Berkeley National Laboratory"/>
            <person name="Mondo S.J."/>
            <person name="Hensen N."/>
            <person name="Bonometti L."/>
            <person name="Westerberg I."/>
            <person name="Brannstrom I.O."/>
            <person name="Guillou S."/>
            <person name="Cros-Aarteil S."/>
            <person name="Calhoun S."/>
            <person name="Haridas S."/>
            <person name="Kuo A."/>
            <person name="Pangilinan J."/>
            <person name="Riley R."/>
            <person name="Labutti K."/>
            <person name="Andreopoulos B."/>
            <person name="Lipzen A."/>
            <person name="Chen C."/>
            <person name="Yanf M."/>
            <person name="Daum C."/>
            <person name="Ng V."/>
            <person name="Clum A."/>
            <person name="Steindorff A."/>
            <person name="Ohm R."/>
            <person name="Martin F."/>
            <person name="Silar P."/>
            <person name="Natvig D."/>
            <person name="Lalanne C."/>
            <person name="Gautier V."/>
            <person name="Ament-Velasquez S.L."/>
            <person name="Kruys A."/>
            <person name="Hutchinson M.I."/>
            <person name="Powell A.J."/>
            <person name="Barry K."/>
            <person name="Miller A.N."/>
            <person name="Grigoriev I.V."/>
            <person name="Debuchy R."/>
            <person name="Gladieux P."/>
            <person name="Thoren M.H."/>
            <person name="Johannesson H."/>
        </authorList>
    </citation>
    <scope>NUCLEOTIDE SEQUENCE</scope>
    <source>
        <strain evidence="11">PSN324</strain>
    </source>
</reference>
<dbReference type="InterPro" id="IPR017871">
    <property type="entry name" value="ABC_transporter-like_CS"/>
</dbReference>
<dbReference type="PROSITE" id="PS50929">
    <property type="entry name" value="ABC_TM1F"/>
    <property type="match status" value="2"/>
</dbReference>
<keyword evidence="5" id="KW-0067">ATP-binding</keyword>
<dbReference type="CDD" id="cd03250">
    <property type="entry name" value="ABCC_MRP_domain1"/>
    <property type="match status" value="1"/>
</dbReference>
<name>A0AAV9HYA2_9PEZI</name>
<evidence type="ECO:0000256" key="6">
    <source>
        <dbReference type="ARBA" id="ARBA00022989"/>
    </source>
</evidence>
<feature type="domain" description="ABC transmembrane type-1" evidence="10">
    <location>
        <begin position="303"/>
        <end position="666"/>
    </location>
</feature>
<dbReference type="GO" id="GO:0016020">
    <property type="term" value="C:membrane"/>
    <property type="evidence" value="ECO:0007669"/>
    <property type="project" value="UniProtKB-SubCell"/>
</dbReference>
<keyword evidence="6 8" id="KW-1133">Transmembrane helix</keyword>
<dbReference type="Pfam" id="PF00664">
    <property type="entry name" value="ABC_membrane"/>
    <property type="match status" value="2"/>
</dbReference>
<dbReference type="InterPro" id="IPR003593">
    <property type="entry name" value="AAA+_ATPase"/>
</dbReference>
<dbReference type="PROSITE" id="PS50893">
    <property type="entry name" value="ABC_TRANSPORTER_2"/>
    <property type="match status" value="2"/>
</dbReference>
<evidence type="ECO:0000256" key="8">
    <source>
        <dbReference type="SAM" id="Phobius"/>
    </source>
</evidence>
<evidence type="ECO:0000256" key="7">
    <source>
        <dbReference type="ARBA" id="ARBA00023136"/>
    </source>
</evidence>
<dbReference type="GO" id="GO:0140359">
    <property type="term" value="F:ABC-type transporter activity"/>
    <property type="evidence" value="ECO:0007669"/>
    <property type="project" value="InterPro"/>
</dbReference>
<keyword evidence="3 8" id="KW-0812">Transmembrane</keyword>
<dbReference type="SMART" id="SM00382">
    <property type="entry name" value="AAA"/>
    <property type="match status" value="2"/>
</dbReference>
<evidence type="ECO:0000259" key="10">
    <source>
        <dbReference type="PROSITE" id="PS50929"/>
    </source>
</evidence>
<dbReference type="PANTHER" id="PTHR24223:SF415">
    <property type="entry name" value="FI20190P1"/>
    <property type="match status" value="1"/>
</dbReference>
<dbReference type="Gene3D" id="3.40.50.300">
    <property type="entry name" value="P-loop containing nucleotide triphosphate hydrolases"/>
    <property type="match status" value="2"/>
</dbReference>
<accession>A0AAV9HYA2</accession>
<feature type="transmembrane region" description="Helical" evidence="8">
    <location>
        <begin position="133"/>
        <end position="150"/>
    </location>
</feature>
<evidence type="ECO:0000256" key="5">
    <source>
        <dbReference type="ARBA" id="ARBA00022840"/>
    </source>
</evidence>
<evidence type="ECO:0000256" key="1">
    <source>
        <dbReference type="ARBA" id="ARBA00004370"/>
    </source>
</evidence>
<dbReference type="GO" id="GO:0016887">
    <property type="term" value="F:ATP hydrolysis activity"/>
    <property type="evidence" value="ECO:0007669"/>
    <property type="project" value="InterPro"/>
</dbReference>
<feature type="transmembrane region" description="Helical" evidence="8">
    <location>
        <begin position="45"/>
        <end position="64"/>
    </location>
</feature>
<dbReference type="InterPro" id="IPR050173">
    <property type="entry name" value="ABC_transporter_C-like"/>
</dbReference>
<dbReference type="InterPro" id="IPR036640">
    <property type="entry name" value="ABC1_TM_sf"/>
</dbReference>
<dbReference type="InterPro" id="IPR027417">
    <property type="entry name" value="P-loop_NTPase"/>
</dbReference>
<feature type="transmembrane region" description="Helical" evidence="8">
    <location>
        <begin position="1259"/>
        <end position="1289"/>
    </location>
</feature>
<feature type="transmembrane region" description="Helical" evidence="8">
    <location>
        <begin position="190"/>
        <end position="211"/>
    </location>
</feature>
<dbReference type="PANTHER" id="PTHR24223">
    <property type="entry name" value="ATP-BINDING CASSETTE SUB-FAMILY C"/>
    <property type="match status" value="1"/>
</dbReference>
<dbReference type="FunFam" id="3.40.50.300:FF:001577">
    <property type="entry name" value="ABC bile acid transporter"/>
    <property type="match status" value="1"/>
</dbReference>
<feature type="transmembrane region" description="Helical" evidence="8">
    <location>
        <begin position="159"/>
        <end position="178"/>
    </location>
</feature>
<keyword evidence="7 8" id="KW-0472">Membrane</keyword>
<dbReference type="Pfam" id="PF00005">
    <property type="entry name" value="ABC_tran"/>
    <property type="match status" value="2"/>
</dbReference>
<evidence type="ECO:0000256" key="4">
    <source>
        <dbReference type="ARBA" id="ARBA00022741"/>
    </source>
</evidence>
<feature type="transmembrane region" description="Helical" evidence="8">
    <location>
        <begin position="1071"/>
        <end position="1101"/>
    </location>
</feature>
<feature type="domain" description="ABC transporter" evidence="9">
    <location>
        <begin position="706"/>
        <end position="933"/>
    </location>
</feature>
<feature type="transmembrane region" description="Helical" evidence="8">
    <location>
        <begin position="1143"/>
        <end position="1165"/>
    </location>
</feature>
<feature type="domain" description="ABC transmembrane type-1" evidence="10">
    <location>
        <begin position="1071"/>
        <end position="1310"/>
    </location>
</feature>
<feature type="transmembrane region" description="Helical" evidence="8">
    <location>
        <begin position="1171"/>
        <end position="1190"/>
    </location>
</feature>
<dbReference type="Gene3D" id="1.20.1560.10">
    <property type="entry name" value="ABC transporter type 1, transmembrane domain"/>
    <property type="match status" value="3"/>
</dbReference>
<comment type="subcellular location">
    <subcellularLocation>
        <location evidence="1">Membrane</location>
    </subcellularLocation>
</comment>
<dbReference type="InterPro" id="IPR011527">
    <property type="entry name" value="ABC1_TM_dom"/>
</dbReference>
<keyword evidence="2" id="KW-0813">Transport</keyword>
<dbReference type="EMBL" id="MU864936">
    <property type="protein sequence ID" value="KAK4465857.1"/>
    <property type="molecule type" value="Genomic_DNA"/>
</dbReference>
<evidence type="ECO:0000256" key="2">
    <source>
        <dbReference type="ARBA" id="ARBA00022448"/>
    </source>
</evidence>
<dbReference type="CDD" id="cd18604">
    <property type="entry name" value="ABC_6TM_VMR1_D2_like"/>
    <property type="match status" value="1"/>
</dbReference>
<feature type="domain" description="ABC transporter" evidence="9">
    <location>
        <begin position="1345"/>
        <end position="1570"/>
    </location>
</feature>
<evidence type="ECO:0000256" key="3">
    <source>
        <dbReference type="ARBA" id="ARBA00022692"/>
    </source>
</evidence>
<dbReference type="InterPro" id="IPR003439">
    <property type="entry name" value="ABC_transporter-like_ATP-bd"/>
</dbReference>
<protein>
    <submittedName>
        <fullName evidence="11">ATP-dependent permease</fullName>
    </submittedName>
</protein>
<reference evidence="11" key="1">
    <citation type="journal article" date="2023" name="Mol. Phylogenet. Evol.">
        <title>Genome-scale phylogeny and comparative genomics of the fungal order Sordariales.</title>
        <authorList>
            <person name="Hensen N."/>
            <person name="Bonometti L."/>
            <person name="Westerberg I."/>
            <person name="Brannstrom I.O."/>
            <person name="Guillou S."/>
            <person name="Cros-Aarteil S."/>
            <person name="Calhoun S."/>
            <person name="Haridas S."/>
            <person name="Kuo A."/>
            <person name="Mondo S."/>
            <person name="Pangilinan J."/>
            <person name="Riley R."/>
            <person name="LaButti K."/>
            <person name="Andreopoulos B."/>
            <person name="Lipzen A."/>
            <person name="Chen C."/>
            <person name="Yan M."/>
            <person name="Daum C."/>
            <person name="Ng V."/>
            <person name="Clum A."/>
            <person name="Steindorff A."/>
            <person name="Ohm R.A."/>
            <person name="Martin F."/>
            <person name="Silar P."/>
            <person name="Natvig D.O."/>
            <person name="Lalanne C."/>
            <person name="Gautier V."/>
            <person name="Ament-Velasquez S.L."/>
            <person name="Kruys A."/>
            <person name="Hutchinson M.I."/>
            <person name="Powell A.J."/>
            <person name="Barry K."/>
            <person name="Miller A.N."/>
            <person name="Grigoriev I.V."/>
            <person name="Debuchy R."/>
            <person name="Gladieux P."/>
            <person name="Hiltunen Thoren M."/>
            <person name="Johannesson H."/>
        </authorList>
    </citation>
    <scope>NUCLEOTIDE SEQUENCE</scope>
    <source>
        <strain evidence="11">PSN324</strain>
    </source>
</reference>
<dbReference type="Proteomes" id="UP001321749">
    <property type="component" value="Unassembled WGS sequence"/>
</dbReference>
<keyword evidence="4" id="KW-0547">Nucleotide-binding</keyword>
<dbReference type="SUPFAM" id="SSF90123">
    <property type="entry name" value="ABC transporter transmembrane region"/>
    <property type="match status" value="2"/>
</dbReference>
<feature type="transmembrane region" description="Helical" evidence="8">
    <location>
        <begin position="107"/>
        <end position="127"/>
    </location>
</feature>
<gene>
    <name evidence="11" type="ORF">QBC42DRAFT_217868</name>
</gene>
<sequence length="1570" mass="173797">MAILSDGPAWGWWDRLWPCYSCCHDIWIPSLGTFSPQCLGVLGHIPMWIALLTVTLRYGVGPVWHRFRPMWLRSFAAEEHDKSGPDVDHELGGSAAAGRKAWSSWTVCLLLIAICGAALGIVGAATWRDMTQVFLAPVIPHIISTLVLVLERPRTAPHSILVIGSTTLLVNVALQTMVPGISGNGLSQLTALTCGILLPCLSVAVILNMPLRDPQLDDSRIGKPFTEPNFNVSSPEDVITLWQWMTVSWITPLMSIGLKRQLHQEDVWQLASEFQHGRLHMLFRELRGSVLARLLKANGLDLVLTTGLGVLKMALDLADPILLKQLLGAFASDTSKVRTAVTYATIAFAARLVKAQVQVFSIWISRRAYERCRGELITMAYEKALRRKAFTFPGDHEAIEATLASDDEQEEVGSEGISGATTFADSGSQISDNAEQGNAEPSGFNPIASWFHRGYRALRPQRHQSSAPSTKPKHIPSSTGKILSLLQGDIYDIAQRFWDVADITTKPLTFIISVILIWNILGPAALSGVVTLFICMFINTVIVKWQLRVEEDRRKTSDLKQERTSQFVESIRHLRWYDWQDSWLERIMETREAELAKRITASILMVTMKHVSILGSLLFPVVAFLAYTVVSGKPLTVDVAFPAMDLFDMLQTSLSEIPNLVKTLMNSRISMRRLERFMLEPDKEDEDWEAWDETKNQDGPPGKLEISMTNASFSWPQSPKQVLNDISFACGAGLTMICGKVGFGKSALLQSILGELDQNGGDKTVPAEMIGYCAQTPWLESMSIRDNILFSAGYDSTRYEQVIDACCLRDDFSLFKSKDLTLIGENGVGLSGGQKARVALARAVYSRARILLLDDPIAALDHHTATSILQNLFADKNSALTAGRMVIFVTHRVDVVQPYAYQVLEVGDGGQVQTFGTEELENNERLRQLAASAAAHEVTAEAPSEEEDGQTAPEKLIEEEHRAHGGVLASVYWQFIKTGKLRWWLTVLTLFVVYRFAKIGFFWFVKEWGEAYGENPKQVHSVHALGFGFNAQDMQHAVVSQQIFKEHGSNSTNKSWLGQHLPPPDKNVKPWLLWFLVLSLVQFFAMFGADLAVIVITYITGKNMFAQTIKRVANATFRFYDVTPVGRLMNRLTSDMNTVDGGIAGQCMSVTWSALGWLASITVIATVTPPFLLISICMSGLFIYVFNYFLPASQSLRRLEFVSLSPLFSNFGNLLNGLTTVRAFRAQPHFQARNIISVDSFQRMDHFYWSVQAWLEYRYVILSAITTFTLTLTAIASGLSSGVVAFVLASASNFVRSTQTLCKSYGDLQMQFVSVERIIELLSLEQEDPGTVLPPAAWPVYGDDIVFDNVTIRYAPHLEPVLKNVTFKIPGGSNVAVTGRTGSGKTTLVYSLLSTLQPDPETGGAIHIGPVDLSTVDKHALRRNITFVAQDPVLFAGTLRDNLDPTKEKTDAECESILQQVLGESGDFTLESKVDGGGKNLSQGQRQLVGLARAILRRSPVVVMDEATASIDRETAARIQRLLREELKQSTVITIAHRVEAVAEADFEIVMEKGRVVRAGPRDAVGGRGV</sequence>
<dbReference type="CDD" id="cd03244">
    <property type="entry name" value="ABCC_MRP_domain2"/>
    <property type="match status" value="1"/>
</dbReference>
<evidence type="ECO:0000313" key="12">
    <source>
        <dbReference type="Proteomes" id="UP001321749"/>
    </source>
</evidence>
<evidence type="ECO:0000259" key="9">
    <source>
        <dbReference type="PROSITE" id="PS50893"/>
    </source>
</evidence>
<dbReference type="SUPFAM" id="SSF52540">
    <property type="entry name" value="P-loop containing nucleoside triphosphate hydrolases"/>
    <property type="match status" value="2"/>
</dbReference>
<feature type="transmembrane region" description="Helical" evidence="8">
    <location>
        <begin position="611"/>
        <end position="630"/>
    </location>
</feature>
<dbReference type="CDD" id="cd18596">
    <property type="entry name" value="ABC_6TM_VMR1_D1_like"/>
    <property type="match status" value="1"/>
</dbReference>